<dbReference type="EMBL" id="CABWIF010000024">
    <property type="protein sequence ID" value="VWL99126.1"/>
    <property type="molecule type" value="Genomic_DNA"/>
</dbReference>
<sequence length="171" mass="18628">MMADTKRGAHPFAPLVLDDAGSLDDMAATVMRLHSTLMTVGRCYTTDATGDRAALELGCVESVLAGAFCTIFGQSPVDRFADIFDQVTYVAEHMVKDHIFEDGNKRTSLVFALSVLRFAGTPVVLSDSPEPKDNQYYAWIQDLVSSRRTNSELAEELRCGFVAGTGDLLLV</sequence>
<evidence type="ECO:0000313" key="3">
    <source>
        <dbReference type="Proteomes" id="UP000368032"/>
    </source>
</evidence>
<dbReference type="PROSITE" id="PS51459">
    <property type="entry name" value="FIDO"/>
    <property type="match status" value="1"/>
</dbReference>
<proteinExistence type="predicted"/>
<feature type="domain" description="Fido" evidence="1">
    <location>
        <begin position="25"/>
        <end position="159"/>
    </location>
</feature>
<evidence type="ECO:0000259" key="1">
    <source>
        <dbReference type="PROSITE" id="PS51459"/>
    </source>
</evidence>
<dbReference type="SUPFAM" id="SSF140931">
    <property type="entry name" value="Fic-like"/>
    <property type="match status" value="1"/>
</dbReference>
<dbReference type="Pfam" id="PF02661">
    <property type="entry name" value="Fic"/>
    <property type="match status" value="1"/>
</dbReference>
<evidence type="ECO:0000313" key="2">
    <source>
        <dbReference type="EMBL" id="VWL99126.1"/>
    </source>
</evidence>
<dbReference type="InterPro" id="IPR003812">
    <property type="entry name" value="Fido"/>
</dbReference>
<organism evidence="2 3">
    <name type="scientific">Collinsella aerofaciens</name>
    <dbReference type="NCBI Taxonomy" id="74426"/>
    <lineage>
        <taxon>Bacteria</taxon>
        <taxon>Bacillati</taxon>
        <taxon>Actinomycetota</taxon>
        <taxon>Coriobacteriia</taxon>
        <taxon>Coriobacteriales</taxon>
        <taxon>Coriobacteriaceae</taxon>
        <taxon>Collinsella</taxon>
    </lineage>
</organism>
<reference evidence="2 3" key="1">
    <citation type="submission" date="2019-10" db="EMBL/GenBank/DDBJ databases">
        <authorList>
            <person name="Wolf R A."/>
        </authorList>
    </citation>
    <scope>NUCLEOTIDE SEQUENCE [LARGE SCALE GENOMIC DNA]</scope>
    <source>
        <strain evidence="2">Collinsella_aerofaciens_DSM_13712</strain>
    </source>
</reference>
<dbReference type="Gene3D" id="1.20.120.1870">
    <property type="entry name" value="Fic/DOC protein, Fido domain"/>
    <property type="match status" value="1"/>
</dbReference>
<dbReference type="InterPro" id="IPR053737">
    <property type="entry name" value="Type_II_TA_Toxin"/>
</dbReference>
<gene>
    <name evidence="2" type="ORF">CKJAJONC_01916</name>
</gene>
<dbReference type="Proteomes" id="UP000368032">
    <property type="component" value="Unassembled WGS sequence"/>
</dbReference>
<dbReference type="InterPro" id="IPR036597">
    <property type="entry name" value="Fido-like_dom_sf"/>
</dbReference>
<accession>A0A5K1J6F8</accession>
<protein>
    <submittedName>
        <fullName evidence="2">DOC_P1: death-on-curing family protein</fullName>
    </submittedName>
</protein>
<name>A0A5K1J6F8_9ACTN</name>
<dbReference type="AlphaFoldDB" id="A0A5K1J6F8"/>